<feature type="non-terminal residue" evidence="1">
    <location>
        <position position="1"/>
    </location>
</feature>
<dbReference type="RefSeq" id="XP_007315572.1">
    <property type="nucleotide sequence ID" value="XM_007315510.1"/>
</dbReference>
<dbReference type="Proteomes" id="UP000008064">
    <property type="component" value="Unassembled WGS sequence"/>
</dbReference>
<gene>
    <name evidence="1" type="ORF">SERLADRAFT_382398</name>
</gene>
<proteinExistence type="predicted"/>
<name>F8NMY7_SERL9</name>
<reference evidence="1" key="1">
    <citation type="submission" date="2011-04" db="EMBL/GenBank/DDBJ databases">
        <title>Evolution of plant cell wall degrading machinery underlies the functional diversity of forest fungi.</title>
        <authorList>
            <consortium name="US DOE Joint Genome Institute (JGI-PGF)"/>
            <person name="Eastwood D.C."/>
            <person name="Floudas D."/>
            <person name="Binder M."/>
            <person name="Majcherczyk A."/>
            <person name="Schneider P."/>
            <person name="Aerts A."/>
            <person name="Asiegbu F.O."/>
            <person name="Baker S.E."/>
            <person name="Barry K."/>
            <person name="Bendiksby M."/>
            <person name="Blumentritt M."/>
            <person name="Coutinho P.M."/>
            <person name="Cullen D."/>
            <person name="Cullen D."/>
            <person name="Gathman A."/>
            <person name="Goodell B."/>
            <person name="Henrissat B."/>
            <person name="Ihrmark K."/>
            <person name="Kauserud H."/>
            <person name="Kohler A."/>
            <person name="LaButti K."/>
            <person name="Lapidus A."/>
            <person name="Lavin J.L."/>
            <person name="Lee Y.-H."/>
            <person name="Lindquist E."/>
            <person name="Lilly W."/>
            <person name="Lucas S."/>
            <person name="Morin E."/>
            <person name="Murat C."/>
            <person name="Oguiza J.A."/>
            <person name="Park J."/>
            <person name="Pisabarro A.G."/>
            <person name="Riley R."/>
            <person name="Rosling A."/>
            <person name="Salamov A."/>
            <person name="Schmidt O."/>
            <person name="Schmutz J."/>
            <person name="Skrede I."/>
            <person name="Stenlid J."/>
            <person name="Wiebenga A."/>
            <person name="Xie X."/>
            <person name="Kues U."/>
            <person name="Hibbett D.S."/>
            <person name="Hoffmeister D."/>
            <person name="Hogberg N."/>
            <person name="Martin F."/>
            <person name="Grigoriev I.V."/>
            <person name="Watkinson S.C."/>
        </authorList>
    </citation>
    <scope>NUCLEOTIDE SEQUENCE</scope>
    <source>
        <strain evidence="1">S7.9</strain>
    </source>
</reference>
<dbReference type="HOGENOM" id="CLU_3038169_0_0_1"/>
<dbReference type="AlphaFoldDB" id="F8NMY7"/>
<dbReference type="GeneID" id="18810996"/>
<dbReference type="EMBL" id="GL945431">
    <property type="protein sequence ID" value="EGO27481.1"/>
    <property type="molecule type" value="Genomic_DNA"/>
</dbReference>
<dbReference type="KEGG" id="sla:SERLADRAFT_382398"/>
<sequence>KEFELCIYVRIREAGVEHRAEHLGLWEWKLREEQWSVQMEEDCQKSVILANVTLV</sequence>
<organism>
    <name type="scientific">Serpula lacrymans var. lacrymans (strain S7.9)</name>
    <name type="common">Dry rot fungus</name>
    <dbReference type="NCBI Taxonomy" id="578457"/>
    <lineage>
        <taxon>Eukaryota</taxon>
        <taxon>Fungi</taxon>
        <taxon>Dikarya</taxon>
        <taxon>Basidiomycota</taxon>
        <taxon>Agaricomycotina</taxon>
        <taxon>Agaricomycetes</taxon>
        <taxon>Agaricomycetidae</taxon>
        <taxon>Boletales</taxon>
        <taxon>Coniophorineae</taxon>
        <taxon>Serpulaceae</taxon>
        <taxon>Serpula</taxon>
    </lineage>
</organism>
<protein>
    <submittedName>
        <fullName evidence="1">Uncharacterized protein</fullName>
    </submittedName>
</protein>
<accession>F8NMY7</accession>
<evidence type="ECO:0000313" key="1">
    <source>
        <dbReference type="EMBL" id="EGO27481.1"/>
    </source>
</evidence>